<evidence type="ECO:0008006" key="4">
    <source>
        <dbReference type="Google" id="ProtNLM"/>
    </source>
</evidence>
<sequence length="111" mass="13106">MKKIKLILLNILLIALVCTGLYVFVNRIEKEHQVRLETVNRSYNYSRGLITDFKSYKGHSLVVRYKIGSRYFEFSGGWDSNPKRLSEGDSISFRYSVENPRYIITELEKEY</sequence>
<organism evidence="2 3">
    <name type="scientific">Dyadobacter helix</name>
    <dbReference type="NCBI Taxonomy" id="2822344"/>
    <lineage>
        <taxon>Bacteria</taxon>
        <taxon>Pseudomonadati</taxon>
        <taxon>Bacteroidota</taxon>
        <taxon>Cytophagia</taxon>
        <taxon>Cytophagales</taxon>
        <taxon>Spirosomataceae</taxon>
        <taxon>Dyadobacter</taxon>
    </lineage>
</organism>
<dbReference type="EMBL" id="CAJRAF010000001">
    <property type="protein sequence ID" value="CAG4993613.1"/>
    <property type="molecule type" value="Genomic_DNA"/>
</dbReference>
<reference evidence="2" key="1">
    <citation type="submission" date="2021-04" db="EMBL/GenBank/DDBJ databases">
        <authorList>
            <person name="Rodrigo-Torres L."/>
            <person name="Arahal R. D."/>
            <person name="Lucena T."/>
        </authorList>
    </citation>
    <scope>NUCLEOTIDE SEQUENCE</scope>
    <source>
        <strain evidence="2">CECT 9275</strain>
    </source>
</reference>
<evidence type="ECO:0000256" key="1">
    <source>
        <dbReference type="SAM" id="Phobius"/>
    </source>
</evidence>
<dbReference type="AlphaFoldDB" id="A0A916JBL4"/>
<proteinExistence type="predicted"/>
<accession>A0A916JBL4</accession>
<gene>
    <name evidence="2" type="ORF">DYBT9275_01201</name>
</gene>
<keyword evidence="1" id="KW-0472">Membrane</keyword>
<keyword evidence="1" id="KW-1133">Transmembrane helix</keyword>
<protein>
    <recommendedName>
        <fullName evidence="4">DUF3592 domain-containing protein</fullName>
    </recommendedName>
</protein>
<keyword evidence="3" id="KW-1185">Reference proteome</keyword>
<comment type="caution">
    <text evidence="2">The sequence shown here is derived from an EMBL/GenBank/DDBJ whole genome shotgun (WGS) entry which is preliminary data.</text>
</comment>
<feature type="transmembrane region" description="Helical" evidence="1">
    <location>
        <begin position="6"/>
        <end position="25"/>
    </location>
</feature>
<name>A0A916JBL4_9BACT</name>
<evidence type="ECO:0000313" key="2">
    <source>
        <dbReference type="EMBL" id="CAG4993613.1"/>
    </source>
</evidence>
<dbReference type="RefSeq" id="WP_215237879.1">
    <property type="nucleotide sequence ID" value="NZ_CAJRAF010000001.1"/>
</dbReference>
<keyword evidence="1" id="KW-0812">Transmembrane</keyword>
<evidence type="ECO:0000313" key="3">
    <source>
        <dbReference type="Proteomes" id="UP000680038"/>
    </source>
</evidence>
<dbReference type="Proteomes" id="UP000680038">
    <property type="component" value="Unassembled WGS sequence"/>
</dbReference>